<protein>
    <submittedName>
        <fullName evidence="2">Uncharacterized protein</fullName>
    </submittedName>
</protein>
<accession>E4T367</accession>
<feature type="region of interest" description="Disordered" evidence="1">
    <location>
        <begin position="62"/>
        <end position="83"/>
    </location>
</feature>
<sequence length="128" mass="15154">MRYQIYSGIFLLILIFNIFRFEIPYIEYAIFKPYIAKNLCVNRDKPKSCCEGKCFREKQIKQISSTRDSDTTNEKNSNKIPQSKELKEFLQTRNALPTLAELDFNYPIHNETLIETRFVSNVFVPPKF</sequence>
<dbReference type="KEGG" id="ppn:Palpr_1012"/>
<dbReference type="AlphaFoldDB" id="E4T367"/>
<evidence type="ECO:0000256" key="1">
    <source>
        <dbReference type="SAM" id="MobiDB-lite"/>
    </source>
</evidence>
<feature type="compositionally biased region" description="Basic and acidic residues" evidence="1">
    <location>
        <begin position="67"/>
        <end position="83"/>
    </location>
</feature>
<dbReference type="RefSeq" id="WP_013444530.1">
    <property type="nucleotide sequence ID" value="NC_014734.1"/>
</dbReference>
<evidence type="ECO:0000313" key="2">
    <source>
        <dbReference type="EMBL" id="ADQ79161.1"/>
    </source>
</evidence>
<keyword evidence="3" id="KW-1185">Reference proteome</keyword>
<reference key="1">
    <citation type="submission" date="2010-11" db="EMBL/GenBank/DDBJ databases">
        <title>The complete genome of Paludibacter propionicigenes DSM 17365.</title>
        <authorList>
            <consortium name="US DOE Joint Genome Institute (JGI-PGF)"/>
            <person name="Lucas S."/>
            <person name="Copeland A."/>
            <person name="Lapidus A."/>
            <person name="Bruce D."/>
            <person name="Goodwin L."/>
            <person name="Pitluck S."/>
            <person name="Kyrpides N."/>
            <person name="Mavromatis K."/>
            <person name="Ivanova N."/>
            <person name="Munk A.C."/>
            <person name="Brettin T."/>
            <person name="Detter J.C."/>
            <person name="Han C."/>
            <person name="Tapia R."/>
            <person name="Land M."/>
            <person name="Hauser L."/>
            <person name="Markowitz V."/>
            <person name="Cheng J.-F."/>
            <person name="Hugenholtz P."/>
            <person name="Woyke T."/>
            <person name="Wu D."/>
            <person name="Gronow S."/>
            <person name="Wellnitz S."/>
            <person name="Brambilla E."/>
            <person name="Klenk H.-P."/>
            <person name="Eisen J.A."/>
        </authorList>
    </citation>
    <scope>NUCLEOTIDE SEQUENCE</scope>
    <source>
        <strain>WB4</strain>
    </source>
</reference>
<evidence type="ECO:0000313" key="3">
    <source>
        <dbReference type="Proteomes" id="UP000008718"/>
    </source>
</evidence>
<name>E4T367_PALPW</name>
<proteinExistence type="predicted"/>
<gene>
    <name evidence="2" type="ordered locus">Palpr_1012</name>
</gene>
<dbReference type="Proteomes" id="UP000008718">
    <property type="component" value="Chromosome"/>
</dbReference>
<dbReference type="STRING" id="694427.Palpr_1012"/>
<organism evidence="2 3">
    <name type="scientific">Paludibacter propionicigenes (strain DSM 17365 / JCM 13257 / WB4)</name>
    <dbReference type="NCBI Taxonomy" id="694427"/>
    <lineage>
        <taxon>Bacteria</taxon>
        <taxon>Pseudomonadati</taxon>
        <taxon>Bacteroidota</taxon>
        <taxon>Bacteroidia</taxon>
        <taxon>Bacteroidales</taxon>
        <taxon>Paludibacteraceae</taxon>
        <taxon>Paludibacter</taxon>
    </lineage>
</organism>
<dbReference type="HOGENOM" id="CLU_132570_1_0_10"/>
<dbReference type="EMBL" id="CP002345">
    <property type="protein sequence ID" value="ADQ79161.1"/>
    <property type="molecule type" value="Genomic_DNA"/>
</dbReference>
<dbReference type="OrthoDB" id="980645at2"/>
<reference evidence="2 3" key="2">
    <citation type="journal article" date="2011" name="Stand. Genomic Sci.">
        <title>Complete genome sequence of Paludibacter propionicigenes type strain (WB4).</title>
        <authorList>
            <person name="Gronow S."/>
            <person name="Munk C."/>
            <person name="Lapidus A."/>
            <person name="Nolan M."/>
            <person name="Lucas S."/>
            <person name="Hammon N."/>
            <person name="Deshpande S."/>
            <person name="Cheng J.F."/>
            <person name="Tapia R."/>
            <person name="Han C."/>
            <person name="Goodwin L."/>
            <person name="Pitluck S."/>
            <person name="Liolios K."/>
            <person name="Ivanova N."/>
            <person name="Mavromatis K."/>
            <person name="Mikhailova N."/>
            <person name="Pati A."/>
            <person name="Chen A."/>
            <person name="Palaniappan K."/>
            <person name="Land M."/>
            <person name="Hauser L."/>
            <person name="Chang Y.J."/>
            <person name="Jeffries C.D."/>
            <person name="Brambilla E."/>
            <person name="Rohde M."/>
            <person name="Goker M."/>
            <person name="Detter J.C."/>
            <person name="Woyke T."/>
            <person name="Bristow J."/>
            <person name="Eisen J.A."/>
            <person name="Markowitz V."/>
            <person name="Hugenholtz P."/>
            <person name="Kyrpides N.C."/>
            <person name="Klenk H.P."/>
        </authorList>
    </citation>
    <scope>NUCLEOTIDE SEQUENCE [LARGE SCALE GENOMIC DNA]</scope>
    <source>
        <strain evidence="3">DSM 17365 / JCM 13257 / WB4</strain>
    </source>
</reference>